<organism evidence="4 5">
    <name type="scientific">Pholiota conissans</name>
    <dbReference type="NCBI Taxonomy" id="109636"/>
    <lineage>
        <taxon>Eukaryota</taxon>
        <taxon>Fungi</taxon>
        <taxon>Dikarya</taxon>
        <taxon>Basidiomycota</taxon>
        <taxon>Agaricomycotina</taxon>
        <taxon>Agaricomycetes</taxon>
        <taxon>Agaricomycetidae</taxon>
        <taxon>Agaricales</taxon>
        <taxon>Agaricineae</taxon>
        <taxon>Strophariaceae</taxon>
        <taxon>Pholiota</taxon>
    </lineage>
</organism>
<feature type="domain" description="FAD dependent oxidoreductase" evidence="3">
    <location>
        <begin position="444"/>
        <end position="618"/>
    </location>
</feature>
<dbReference type="InterPro" id="IPR036188">
    <property type="entry name" value="FAD/NAD-bd_sf"/>
</dbReference>
<evidence type="ECO:0000259" key="3">
    <source>
        <dbReference type="Pfam" id="PF01266"/>
    </source>
</evidence>
<dbReference type="SUPFAM" id="SSF51905">
    <property type="entry name" value="FAD/NAD(P)-binding domain"/>
    <property type="match status" value="1"/>
</dbReference>
<proteinExistence type="predicted"/>
<dbReference type="Gene3D" id="3.50.50.60">
    <property type="entry name" value="FAD/NAD(P)-binding domain"/>
    <property type="match status" value="2"/>
</dbReference>
<dbReference type="Proteomes" id="UP000807469">
    <property type="component" value="Unassembled WGS sequence"/>
</dbReference>
<comment type="caution">
    <text evidence="4">The sequence shown here is derived from an EMBL/GenBank/DDBJ whole genome shotgun (WGS) entry which is preliminary data.</text>
</comment>
<dbReference type="EMBL" id="MU155178">
    <property type="protein sequence ID" value="KAF9481466.1"/>
    <property type="molecule type" value="Genomic_DNA"/>
</dbReference>
<name>A0A9P5Z5Z8_9AGAR</name>
<dbReference type="GO" id="GO:0005737">
    <property type="term" value="C:cytoplasm"/>
    <property type="evidence" value="ECO:0007669"/>
    <property type="project" value="TreeGrafter"/>
</dbReference>
<feature type="domain" description="FAD dependent oxidoreductase" evidence="3">
    <location>
        <begin position="120"/>
        <end position="381"/>
    </location>
</feature>
<keyword evidence="5" id="KW-1185">Reference proteome</keyword>
<sequence>MAASRVGQRTLRSSSRLLLAIYLLCYTSVVLSSLDPAETTDSTPSVAPLPAAIEDSGSLHLDFHSDNNAVPVFEKVKDTWRLTSVPLPVDNPTKSFWLDTPGANPLADVGSTGKLTEDADVCVIGSGITGVSAAWHLSNILNDESGSKDKTSVVILEARRFCSGATGRNGGHLVPNLFSSFLSRQALYNTSEALKTYLVEHYTAKSILNFINEKSLGDTVDLVEGGHITLFRTEDEEIDARKDYEAAKSASAGSAMQDDMGVRWVGNEELTKKYGLSPQLNFTGVYFGGHNLWPCKVVTGLFQDTQSSESVKIDLHTNTPVTSILPIGNPHVDADLLEQQTPLSSPTSQNTRRRWTLDTPRGEVECSYVIHATNAYAGYLLPFMAETSPPHVCHKPEDGCLAKPFSSHSHHSPLPSPHHHSEFSDLNGRPPVIFPPHRPQPLPPNKHTIVPTRGQVGAVRASVNASELWLNAWDGGAGGWEYWFPRHQDTDTDAGKKNPLIILGGGRQFAKGLEVGVADDSEVNPDVSKALRGFLPWVFPAQFDAVSKTEEAVEDPWKMEWTGIMGFTKSREPFVGPIGPLIEDPSLPGEYYNEGQYIAAGFSGHGMTRASACAEAVAGMVAAKIRGEEWTAPKWLPESYLTWAKKP</sequence>
<dbReference type="PANTHER" id="PTHR13847:SF260">
    <property type="entry name" value="FAD DEPENDENT OXIDOREDUCTASE DOMAIN-CONTAINING PROTEIN"/>
    <property type="match status" value="1"/>
</dbReference>
<evidence type="ECO:0000313" key="4">
    <source>
        <dbReference type="EMBL" id="KAF9481466.1"/>
    </source>
</evidence>
<dbReference type="InterPro" id="IPR006076">
    <property type="entry name" value="FAD-dep_OxRdtase"/>
</dbReference>
<accession>A0A9P5Z5Z8</accession>
<feature type="chain" id="PRO_5040236139" evidence="2">
    <location>
        <begin position="33"/>
        <end position="647"/>
    </location>
</feature>
<gene>
    <name evidence="4" type="ORF">BDN70DRAFT_876256</name>
</gene>
<evidence type="ECO:0000256" key="2">
    <source>
        <dbReference type="SAM" id="SignalP"/>
    </source>
</evidence>
<dbReference type="PANTHER" id="PTHR13847">
    <property type="entry name" value="SARCOSINE DEHYDROGENASE-RELATED"/>
    <property type="match status" value="1"/>
</dbReference>
<dbReference type="Gene3D" id="3.30.9.10">
    <property type="entry name" value="D-Amino Acid Oxidase, subunit A, domain 2"/>
    <property type="match status" value="2"/>
</dbReference>
<keyword evidence="2" id="KW-0732">Signal</keyword>
<evidence type="ECO:0000313" key="5">
    <source>
        <dbReference type="Proteomes" id="UP000807469"/>
    </source>
</evidence>
<protein>
    <submittedName>
        <fullName evidence="4">DAO-domain-containing protein</fullName>
    </submittedName>
</protein>
<reference evidence="4" key="1">
    <citation type="submission" date="2020-11" db="EMBL/GenBank/DDBJ databases">
        <authorList>
            <consortium name="DOE Joint Genome Institute"/>
            <person name="Ahrendt S."/>
            <person name="Riley R."/>
            <person name="Andreopoulos W."/>
            <person name="Labutti K."/>
            <person name="Pangilinan J."/>
            <person name="Ruiz-Duenas F.J."/>
            <person name="Barrasa J.M."/>
            <person name="Sanchez-Garcia M."/>
            <person name="Camarero S."/>
            <person name="Miyauchi S."/>
            <person name="Serrano A."/>
            <person name="Linde D."/>
            <person name="Babiker R."/>
            <person name="Drula E."/>
            <person name="Ayuso-Fernandez I."/>
            <person name="Pacheco R."/>
            <person name="Padilla G."/>
            <person name="Ferreira P."/>
            <person name="Barriuso J."/>
            <person name="Kellner H."/>
            <person name="Castanera R."/>
            <person name="Alfaro M."/>
            <person name="Ramirez L."/>
            <person name="Pisabarro A.G."/>
            <person name="Kuo A."/>
            <person name="Tritt A."/>
            <person name="Lipzen A."/>
            <person name="He G."/>
            <person name="Yan M."/>
            <person name="Ng V."/>
            <person name="Cullen D."/>
            <person name="Martin F."/>
            <person name="Rosso M.-N."/>
            <person name="Henrissat B."/>
            <person name="Hibbett D."/>
            <person name="Martinez A.T."/>
            <person name="Grigoriev I.V."/>
        </authorList>
    </citation>
    <scope>NUCLEOTIDE SEQUENCE</scope>
    <source>
        <strain evidence="4">CIRM-BRFM 674</strain>
    </source>
</reference>
<dbReference type="OrthoDB" id="429143at2759"/>
<feature type="region of interest" description="Disordered" evidence="1">
    <location>
        <begin position="405"/>
        <end position="429"/>
    </location>
</feature>
<dbReference type="Pfam" id="PF01266">
    <property type="entry name" value="DAO"/>
    <property type="match status" value="2"/>
</dbReference>
<feature type="signal peptide" evidence="2">
    <location>
        <begin position="1"/>
        <end position="32"/>
    </location>
</feature>
<dbReference type="AlphaFoldDB" id="A0A9P5Z5Z8"/>
<evidence type="ECO:0000256" key="1">
    <source>
        <dbReference type="SAM" id="MobiDB-lite"/>
    </source>
</evidence>